<organism evidence="2 3">
    <name type="scientific">Nocardioides panacisoli</name>
    <dbReference type="NCBI Taxonomy" id="627624"/>
    <lineage>
        <taxon>Bacteria</taxon>
        <taxon>Bacillati</taxon>
        <taxon>Actinomycetota</taxon>
        <taxon>Actinomycetes</taxon>
        <taxon>Propionibacteriales</taxon>
        <taxon>Nocardioidaceae</taxon>
        <taxon>Nocardioides</taxon>
    </lineage>
</organism>
<feature type="chain" id="PRO_5046453354" description="Ig-like domain repeat protein" evidence="1">
    <location>
        <begin position="34"/>
        <end position="740"/>
    </location>
</feature>
<dbReference type="EMBL" id="BAABAH010000013">
    <property type="protein sequence ID" value="GAA3828899.1"/>
    <property type="molecule type" value="Genomic_DNA"/>
</dbReference>
<feature type="signal peptide" evidence="1">
    <location>
        <begin position="1"/>
        <end position="33"/>
    </location>
</feature>
<evidence type="ECO:0000256" key="1">
    <source>
        <dbReference type="SAM" id="SignalP"/>
    </source>
</evidence>
<dbReference type="InterPro" id="IPR015943">
    <property type="entry name" value="WD40/YVTN_repeat-like_dom_sf"/>
</dbReference>
<dbReference type="SUPFAM" id="SSF50939">
    <property type="entry name" value="Sialidases"/>
    <property type="match status" value="1"/>
</dbReference>
<keyword evidence="1" id="KW-0732">Signal</keyword>
<accession>A0ABP7IWM7</accession>
<evidence type="ECO:0000313" key="2">
    <source>
        <dbReference type="EMBL" id="GAA3828899.1"/>
    </source>
</evidence>
<protein>
    <recommendedName>
        <fullName evidence="4">Ig-like domain repeat protein</fullName>
    </recommendedName>
</protein>
<sequence>MKLPSIHLSVRAVVLALVAMAAIVALPAAPALAAPAISCSPDSTTIDEGGHTTVRGNLNDGGTPIASATVGVFRSTDGGSTWTSVGSATTDSAGNFHTDISPTRTSMFRCRYTYVSGGIPVTHESAAFTVTVRLTTGLTINATPTTLTAGDHTAISTTLTETDSHAAIPGAPVSLWFSTDGGHTWTLSITPTTNSAGQASVNASPTTTTVYQWRWPGDIANAPATSPNATVTVTPRAATVTCGPVDLTIDEGGSTHINGQMVDTATRAPIAGAHIFLDESTDGGVRFGSYQDVRTLSDGKFQFTVHPVRDTVYRCAHAGDEPPYPATWSTWSTVTVRRTSALSIDASPTSIASGGSSILSTQLTRVDDGGLLTGQHVTLKSTADGGATWTVIGTPTTDGSGRASITVHPSVSTSYVWVFDGDTTSTPSSSAVARVTVSAPDTTPSALGITTTPDTVVAGGSSTVTGYLHAGSTAVSGRTLTLKSSTDGGVTWTTVAHETTDASGHASHTVTPTVSTFYLWTFDGDATYDPSTSVIAGVTVSTPGTSPTTLSIASDPASITAGGSATVDGKLVTTGSAAVSGRTVRLDASTDGGTTWTTVRTATTDGSGKVEVTVSPSETTTYQWVFAGDSAYDASHSPAASVTVVPATTQTLTEHVSRHRLTLGQRLRVKGAYSEPGAGTEVALYRLRHRGPVLLGTAHLDARGHYRFRLHPNHRGTWRLRTEVVDSVTTDSPICRVRVH</sequence>
<comment type="caution">
    <text evidence="2">The sequence shown here is derived from an EMBL/GenBank/DDBJ whole genome shotgun (WGS) entry which is preliminary data.</text>
</comment>
<evidence type="ECO:0000313" key="3">
    <source>
        <dbReference type="Proteomes" id="UP001501821"/>
    </source>
</evidence>
<dbReference type="Proteomes" id="UP001501821">
    <property type="component" value="Unassembled WGS sequence"/>
</dbReference>
<reference evidence="3" key="1">
    <citation type="journal article" date="2019" name="Int. J. Syst. Evol. Microbiol.">
        <title>The Global Catalogue of Microorganisms (GCM) 10K type strain sequencing project: providing services to taxonomists for standard genome sequencing and annotation.</title>
        <authorList>
            <consortium name="The Broad Institute Genomics Platform"/>
            <consortium name="The Broad Institute Genome Sequencing Center for Infectious Disease"/>
            <person name="Wu L."/>
            <person name="Ma J."/>
        </authorList>
    </citation>
    <scope>NUCLEOTIDE SEQUENCE [LARGE SCALE GENOMIC DNA]</scope>
    <source>
        <strain evidence="3">JCM 16953</strain>
    </source>
</reference>
<proteinExistence type="predicted"/>
<evidence type="ECO:0008006" key="4">
    <source>
        <dbReference type="Google" id="ProtNLM"/>
    </source>
</evidence>
<gene>
    <name evidence="2" type="ORF">GCM10022242_32840</name>
</gene>
<name>A0ABP7IWM7_9ACTN</name>
<dbReference type="InterPro" id="IPR036278">
    <property type="entry name" value="Sialidase_sf"/>
</dbReference>
<dbReference type="Gene3D" id="2.130.10.10">
    <property type="entry name" value="YVTN repeat-like/Quinoprotein amine dehydrogenase"/>
    <property type="match status" value="1"/>
</dbReference>
<dbReference type="RefSeq" id="WP_344777422.1">
    <property type="nucleotide sequence ID" value="NZ_BAABAH010000013.1"/>
</dbReference>
<keyword evidence="3" id="KW-1185">Reference proteome</keyword>